<evidence type="ECO:0000256" key="1">
    <source>
        <dbReference type="SAM" id="MobiDB-lite"/>
    </source>
</evidence>
<dbReference type="Proteomes" id="UP000548726">
    <property type="component" value="Unassembled WGS sequence"/>
</dbReference>
<sequence length="258" mass="27020">MSFAPSRAGRQLVVQTSRFDSKRTRSRPGLWSGALLCLAVGASLPQLSAQAAQGTQTASPSAQFAEGAGNSIATGGTGAGADARNPAVAPQDAPFITPSVDADVLYELTSPTGETVMKQRMRWQVATLRQRLDPGGSDLFMVTSWPEHTLTVVDPDRKTESVMPAPSQGLTPPGHPALVGSYARLGGSVVAGERCIIWRTRDADGHASDVCYTADGLLLQVAQQGQITVRALHVSRVAQPDAVFAIPSGLKKVAPARP</sequence>
<proteinExistence type="predicted"/>
<dbReference type="EMBL" id="BLJP01000001">
    <property type="protein sequence ID" value="GFE92216.1"/>
    <property type="molecule type" value="Genomic_DNA"/>
</dbReference>
<comment type="caution">
    <text evidence="2">The sequence shown here is derived from an EMBL/GenBank/DDBJ whole genome shotgun (WGS) entry which is preliminary data.</text>
</comment>
<gene>
    <name evidence="2" type="ORF">DmAi_02750</name>
</gene>
<keyword evidence="3" id="KW-1185">Reference proteome</keyword>
<accession>A0A6V8I6H3</accession>
<reference evidence="2 3" key="1">
    <citation type="journal article" date="2020" name="Cell Rep.">
        <title>Local necrotic cells trigger systemic immune activation via gut microbiome dysbiosis in Drosophila.</title>
        <authorList>
            <person name="Kosakamoto H."/>
            <person name="Yamauchi T."/>
            <person name="Akuzawa-Tokita Y."/>
            <person name="Nishimura K."/>
            <person name="Soga T."/>
            <person name="Murakami T."/>
            <person name="Mori H."/>
            <person name="Yamamoto K."/>
            <person name="Miyazaki R."/>
            <person name="Koto A."/>
            <person name="Miura M."/>
            <person name="Obata F."/>
        </authorList>
    </citation>
    <scope>NUCLEOTIDE SEQUENCE [LARGE SCALE GENOMIC DNA]</scope>
    <source>
        <strain evidence="2 3">Ai</strain>
    </source>
</reference>
<evidence type="ECO:0000313" key="3">
    <source>
        <dbReference type="Proteomes" id="UP000548726"/>
    </source>
</evidence>
<feature type="compositionally biased region" description="Low complexity" evidence="1">
    <location>
        <begin position="58"/>
        <end position="74"/>
    </location>
</feature>
<evidence type="ECO:0000313" key="2">
    <source>
        <dbReference type="EMBL" id="GFE92216.1"/>
    </source>
</evidence>
<name>A0A6V8I6H3_9PROT</name>
<dbReference type="AlphaFoldDB" id="A0A6V8I6H3"/>
<organism evidence="2 3">
    <name type="scientific">Acetobacter persici</name>
    <dbReference type="NCBI Taxonomy" id="1076596"/>
    <lineage>
        <taxon>Bacteria</taxon>
        <taxon>Pseudomonadati</taxon>
        <taxon>Pseudomonadota</taxon>
        <taxon>Alphaproteobacteria</taxon>
        <taxon>Acetobacterales</taxon>
        <taxon>Acetobacteraceae</taxon>
        <taxon>Acetobacter</taxon>
    </lineage>
</organism>
<dbReference type="RefSeq" id="WP_237388698.1">
    <property type="nucleotide sequence ID" value="NZ_BLJP01000001.1"/>
</dbReference>
<protein>
    <recommendedName>
        <fullName evidence="4">DUF4412 domain-containing protein</fullName>
    </recommendedName>
</protein>
<feature type="region of interest" description="Disordered" evidence="1">
    <location>
        <begin position="58"/>
        <end position="94"/>
    </location>
</feature>
<evidence type="ECO:0008006" key="4">
    <source>
        <dbReference type="Google" id="ProtNLM"/>
    </source>
</evidence>